<organism evidence="2 3">
    <name type="scientific">Paenibacillus ginsengarvi</name>
    <dbReference type="NCBI Taxonomy" id="400777"/>
    <lineage>
        <taxon>Bacteria</taxon>
        <taxon>Bacillati</taxon>
        <taxon>Bacillota</taxon>
        <taxon>Bacilli</taxon>
        <taxon>Bacillales</taxon>
        <taxon>Paenibacillaceae</taxon>
        <taxon>Paenibacillus</taxon>
    </lineage>
</organism>
<dbReference type="Proteomes" id="UP000282311">
    <property type="component" value="Unassembled WGS sequence"/>
</dbReference>
<dbReference type="AlphaFoldDB" id="A0A3B0CLR7"/>
<proteinExistence type="predicted"/>
<comment type="caution">
    <text evidence="2">The sequence shown here is derived from an EMBL/GenBank/DDBJ whole genome shotgun (WGS) entry which is preliminary data.</text>
</comment>
<dbReference type="Pfam" id="PF01547">
    <property type="entry name" value="SBP_bac_1"/>
    <property type="match status" value="1"/>
</dbReference>
<evidence type="ECO:0000313" key="3">
    <source>
        <dbReference type="Proteomes" id="UP000282311"/>
    </source>
</evidence>
<gene>
    <name evidence="2" type="ORF">D7M11_04795</name>
</gene>
<dbReference type="InterPro" id="IPR050490">
    <property type="entry name" value="Bact_solute-bd_prot1"/>
</dbReference>
<dbReference type="Gene3D" id="3.40.190.10">
    <property type="entry name" value="Periplasmic binding protein-like II"/>
    <property type="match status" value="1"/>
</dbReference>
<protein>
    <submittedName>
        <fullName evidence="2">Extracellular solute-binding protein</fullName>
    </submittedName>
</protein>
<dbReference type="PANTHER" id="PTHR43649:SF12">
    <property type="entry name" value="DIACETYLCHITOBIOSE BINDING PROTEIN DASA"/>
    <property type="match status" value="1"/>
</dbReference>
<evidence type="ECO:0000313" key="2">
    <source>
        <dbReference type="EMBL" id="RKN86333.1"/>
    </source>
</evidence>
<evidence type="ECO:0000256" key="1">
    <source>
        <dbReference type="SAM" id="MobiDB-lite"/>
    </source>
</evidence>
<feature type="compositionally biased region" description="Basic residues" evidence="1">
    <location>
        <begin position="1"/>
        <end position="10"/>
    </location>
</feature>
<dbReference type="SUPFAM" id="SSF53850">
    <property type="entry name" value="Periplasmic binding protein-like II"/>
    <property type="match status" value="1"/>
</dbReference>
<name>A0A3B0CLR7_9BACL</name>
<dbReference type="InterPro" id="IPR006059">
    <property type="entry name" value="SBP"/>
</dbReference>
<reference evidence="2 3" key="1">
    <citation type="journal article" date="2007" name="Int. J. Syst. Evol. Microbiol.">
        <title>Paenibacillus ginsengarvi sp. nov., isolated from soil from ginseng cultivation.</title>
        <authorList>
            <person name="Yoon M.H."/>
            <person name="Ten L.N."/>
            <person name="Im W.T."/>
        </authorList>
    </citation>
    <scope>NUCLEOTIDE SEQUENCE [LARGE SCALE GENOMIC DNA]</scope>
    <source>
        <strain evidence="2 3">KCTC 13059</strain>
    </source>
</reference>
<feature type="region of interest" description="Disordered" evidence="1">
    <location>
        <begin position="1"/>
        <end position="26"/>
    </location>
</feature>
<keyword evidence="3" id="KW-1185">Reference proteome</keyword>
<dbReference type="EMBL" id="RBAH01000002">
    <property type="protein sequence ID" value="RKN86333.1"/>
    <property type="molecule type" value="Genomic_DNA"/>
</dbReference>
<dbReference type="PANTHER" id="PTHR43649">
    <property type="entry name" value="ARABINOSE-BINDING PROTEIN-RELATED"/>
    <property type="match status" value="1"/>
</dbReference>
<accession>A0A3B0CLR7</accession>
<sequence length="502" mass="55986">MGRRPIHAHRSSGEYFDPGTTQSNDPRAVEFECNHKPSVTKERKSVKSLKPIPTISSKTRRAVIRSTAVATLLLVLASGCAPAPKEPSREAGGTPPPESQPEQAKLVFYSNNGNSEESFDQSFGNALRKKFPNYTIEYIRAGTGTSLQDLLASGTKFDIFFNTIGNFERYMIESGMEYDMRELIKKHNVPLSDLDPVYVDYMNSAAGGPIYGFPIQNNVMTLFYNKTLFQKFGVPFPQNGMTWDEAIELGKKLTRQEAGTSYVGLTVNPANTANQNQFSLPSVDPSTMTPTINTNPLWKPLFETLFVRPFEQEIARAETIRQKKTPDHYTFVRDQTLAMYGYSSGLISALGEEMKQIDWDIASLPTFREKPGVGAQPYPFQMGITSFSANKDAAMTALKFLLSEEYQKEISEKGQMPVLKLETVKKAFGSKSTFSNKNYSALFYNKMAPIAFKTPPYGAAIDKYHTNGALQLAQGQTDINSLFRQAEEEATKEINALRQNAK</sequence>